<dbReference type="PANTHER" id="PTHR39430:SF1">
    <property type="entry name" value="PROTEASE"/>
    <property type="match status" value="1"/>
</dbReference>
<name>A0A6N3AGC3_EUBLI</name>
<dbReference type="GO" id="GO:0080120">
    <property type="term" value="P:CAAX-box protein maturation"/>
    <property type="evidence" value="ECO:0007669"/>
    <property type="project" value="UniProtKB-ARBA"/>
</dbReference>
<keyword evidence="1" id="KW-0812">Transmembrane</keyword>
<evidence type="ECO:0000313" key="3">
    <source>
        <dbReference type="EMBL" id="VYT88620.1"/>
    </source>
</evidence>
<accession>A0A6N3AGC3</accession>
<feature type="domain" description="CAAX prenyl protease 2/Lysostaphin resistance protein A-like" evidence="2">
    <location>
        <begin position="142"/>
        <end position="235"/>
    </location>
</feature>
<keyword evidence="1" id="KW-1133">Transmembrane helix</keyword>
<feature type="transmembrane region" description="Helical" evidence="1">
    <location>
        <begin position="28"/>
        <end position="45"/>
    </location>
</feature>
<protein>
    <submittedName>
        <fullName evidence="3">CAAX amino terminal protease self- immunity</fullName>
    </submittedName>
</protein>
<feature type="transmembrane region" description="Helical" evidence="1">
    <location>
        <begin position="68"/>
        <end position="88"/>
    </location>
</feature>
<dbReference type="Pfam" id="PF02517">
    <property type="entry name" value="Rce1-like"/>
    <property type="match status" value="1"/>
</dbReference>
<dbReference type="EMBL" id="CACRTR010000004">
    <property type="protein sequence ID" value="VYT88620.1"/>
    <property type="molecule type" value="Genomic_DNA"/>
</dbReference>
<sequence length="302" mass="32896">MYEKRIDRLFSRPAFMKEVRKVETNQRFIIEIASFIVFFLVYFKLTKMGGAYIKTLDSSAWPVGSPEAIINFLNIIGIAGAIACCWFIEKRPPRGLGYVKAGLGSEYLVGIAAGFIGFVACVGFGMLAGVVKINGLMPDIAWGSILFLFVSYMVQGMTEEVITRGYLMVTLSQKLPLWASAVISAAFFSLAHIKATGLNFLPLFNIFIVGVFLALVILRRGSIWMAAGFHTAWNFTQGNLFGFSVSGHEKSAAILSAQIAEGNPILTGGSFGLEASIFTTLTTIVLITIVFLVKPIDRSAQA</sequence>
<organism evidence="3">
    <name type="scientific">Eubacterium limosum</name>
    <dbReference type="NCBI Taxonomy" id="1736"/>
    <lineage>
        <taxon>Bacteria</taxon>
        <taxon>Bacillati</taxon>
        <taxon>Bacillota</taxon>
        <taxon>Clostridia</taxon>
        <taxon>Eubacteriales</taxon>
        <taxon>Eubacteriaceae</taxon>
        <taxon>Eubacterium</taxon>
    </lineage>
</organism>
<feature type="transmembrane region" description="Helical" evidence="1">
    <location>
        <begin position="199"/>
        <end position="218"/>
    </location>
</feature>
<feature type="transmembrane region" description="Helical" evidence="1">
    <location>
        <begin position="271"/>
        <end position="293"/>
    </location>
</feature>
<dbReference type="GO" id="GO:0004175">
    <property type="term" value="F:endopeptidase activity"/>
    <property type="evidence" value="ECO:0007669"/>
    <property type="project" value="UniProtKB-ARBA"/>
</dbReference>
<keyword evidence="1" id="KW-0472">Membrane</keyword>
<keyword evidence="3" id="KW-0378">Hydrolase</keyword>
<feature type="transmembrane region" description="Helical" evidence="1">
    <location>
        <begin position="175"/>
        <end position="193"/>
    </location>
</feature>
<reference evidence="3" key="1">
    <citation type="submission" date="2019-11" db="EMBL/GenBank/DDBJ databases">
        <authorList>
            <person name="Feng L."/>
        </authorList>
    </citation>
    <scope>NUCLEOTIDE SEQUENCE</scope>
    <source>
        <strain evidence="3">ElimosumLFYP34</strain>
    </source>
</reference>
<dbReference type="AlphaFoldDB" id="A0A6N3AGC3"/>
<feature type="transmembrane region" description="Helical" evidence="1">
    <location>
        <begin position="108"/>
        <end position="130"/>
    </location>
</feature>
<dbReference type="PANTHER" id="PTHR39430">
    <property type="entry name" value="MEMBRANE-ASSOCIATED PROTEASE-RELATED"/>
    <property type="match status" value="1"/>
</dbReference>
<dbReference type="GO" id="GO:0006508">
    <property type="term" value="P:proteolysis"/>
    <property type="evidence" value="ECO:0007669"/>
    <property type="project" value="UniProtKB-KW"/>
</dbReference>
<keyword evidence="3" id="KW-0645">Protease</keyword>
<proteinExistence type="predicted"/>
<evidence type="ECO:0000256" key="1">
    <source>
        <dbReference type="SAM" id="Phobius"/>
    </source>
</evidence>
<dbReference type="InterPro" id="IPR003675">
    <property type="entry name" value="Rce1/LyrA-like_dom"/>
</dbReference>
<gene>
    <name evidence="3" type="ORF">ELLFYP34_02161</name>
</gene>
<evidence type="ECO:0000259" key="2">
    <source>
        <dbReference type="Pfam" id="PF02517"/>
    </source>
</evidence>
<feature type="transmembrane region" description="Helical" evidence="1">
    <location>
        <begin position="136"/>
        <end position="154"/>
    </location>
</feature>